<dbReference type="RefSeq" id="WP_343771461.1">
    <property type="nucleotide sequence ID" value="NZ_BAAACF010000012.1"/>
</dbReference>
<feature type="transmembrane region" description="Helical" evidence="10">
    <location>
        <begin position="100"/>
        <end position="119"/>
    </location>
</feature>
<evidence type="ECO:0000256" key="7">
    <source>
        <dbReference type="ARBA" id="ARBA00022989"/>
    </source>
</evidence>
<evidence type="ECO:0000256" key="5">
    <source>
        <dbReference type="ARBA" id="ARBA00022475"/>
    </source>
</evidence>
<comment type="subcellular location">
    <subcellularLocation>
        <location evidence="1">Cell membrane</location>
        <topology evidence="1">Multi-pass membrane protein</topology>
    </subcellularLocation>
</comment>
<dbReference type="EMBL" id="BAAACF010000012">
    <property type="protein sequence ID" value="GAA0730894.1"/>
    <property type="molecule type" value="Genomic_DNA"/>
</dbReference>
<feature type="transmembrane region" description="Helical" evidence="10">
    <location>
        <begin position="389"/>
        <end position="413"/>
    </location>
</feature>
<dbReference type="PANTHER" id="PTHR43823:SF3">
    <property type="entry name" value="MULTIDRUG EXPORT PROTEIN MEPA"/>
    <property type="match status" value="1"/>
</dbReference>
<evidence type="ECO:0000313" key="11">
    <source>
        <dbReference type="EMBL" id="GAA0730894.1"/>
    </source>
</evidence>
<organism evidence="11 12">
    <name type="scientific">Clostridium malenominatum</name>
    <dbReference type="NCBI Taxonomy" id="1539"/>
    <lineage>
        <taxon>Bacteria</taxon>
        <taxon>Bacillati</taxon>
        <taxon>Bacillota</taxon>
        <taxon>Clostridia</taxon>
        <taxon>Eubacteriales</taxon>
        <taxon>Clostridiaceae</taxon>
        <taxon>Clostridium</taxon>
    </lineage>
</organism>
<feature type="transmembrane region" description="Helical" evidence="10">
    <location>
        <begin position="359"/>
        <end position="377"/>
    </location>
</feature>
<evidence type="ECO:0000256" key="10">
    <source>
        <dbReference type="SAM" id="Phobius"/>
    </source>
</evidence>
<keyword evidence="7 10" id="KW-1133">Transmembrane helix</keyword>
<evidence type="ECO:0000256" key="2">
    <source>
        <dbReference type="ARBA" id="ARBA00008417"/>
    </source>
</evidence>
<name>A0ABN1J7A9_9CLOT</name>
<dbReference type="InterPro" id="IPR048279">
    <property type="entry name" value="MdtK-like"/>
</dbReference>
<evidence type="ECO:0000313" key="12">
    <source>
        <dbReference type="Proteomes" id="UP001500339"/>
    </source>
</evidence>
<dbReference type="Proteomes" id="UP001500339">
    <property type="component" value="Unassembled WGS sequence"/>
</dbReference>
<feature type="transmembrane region" description="Helical" evidence="10">
    <location>
        <begin position="229"/>
        <end position="252"/>
    </location>
</feature>
<protein>
    <recommendedName>
        <fullName evidence="3">Multidrug export protein MepA</fullName>
    </recommendedName>
</protein>
<dbReference type="PANTHER" id="PTHR43823">
    <property type="entry name" value="SPORULATION PROTEIN YKVU"/>
    <property type="match status" value="1"/>
</dbReference>
<dbReference type="PIRSF" id="PIRSF006603">
    <property type="entry name" value="DinF"/>
    <property type="match status" value="1"/>
</dbReference>
<evidence type="ECO:0000256" key="6">
    <source>
        <dbReference type="ARBA" id="ARBA00022692"/>
    </source>
</evidence>
<dbReference type="Pfam" id="PF01554">
    <property type="entry name" value="MatE"/>
    <property type="match status" value="2"/>
</dbReference>
<keyword evidence="12" id="KW-1185">Reference proteome</keyword>
<feature type="transmembrane region" description="Helical" evidence="10">
    <location>
        <begin position="16"/>
        <end position="37"/>
    </location>
</feature>
<comment type="similarity">
    <text evidence="2">Belongs to the multi antimicrobial extrusion (MATE) (TC 2.A.66.1) family. MepA subfamily.</text>
</comment>
<evidence type="ECO:0000256" key="8">
    <source>
        <dbReference type="ARBA" id="ARBA00023136"/>
    </source>
</evidence>
<feature type="transmembrane region" description="Helical" evidence="10">
    <location>
        <begin position="57"/>
        <end position="79"/>
    </location>
</feature>
<feature type="transmembrane region" description="Helical" evidence="10">
    <location>
        <begin position="170"/>
        <end position="190"/>
    </location>
</feature>
<reference evidence="11 12" key="1">
    <citation type="journal article" date="2019" name="Int. J. Syst. Evol. Microbiol.">
        <title>The Global Catalogue of Microorganisms (GCM) 10K type strain sequencing project: providing services to taxonomists for standard genome sequencing and annotation.</title>
        <authorList>
            <consortium name="The Broad Institute Genomics Platform"/>
            <consortium name="The Broad Institute Genome Sequencing Center for Infectious Disease"/>
            <person name="Wu L."/>
            <person name="Ma J."/>
        </authorList>
    </citation>
    <scope>NUCLEOTIDE SEQUENCE [LARGE SCALE GENOMIC DNA]</scope>
    <source>
        <strain evidence="11 12">JCM 1405</strain>
    </source>
</reference>
<dbReference type="InterPro" id="IPR002528">
    <property type="entry name" value="MATE_fam"/>
</dbReference>
<keyword evidence="6 10" id="KW-0812">Transmembrane</keyword>
<accession>A0ABN1J7A9</accession>
<dbReference type="InterPro" id="IPR045070">
    <property type="entry name" value="MATE_MepA-like"/>
</dbReference>
<evidence type="ECO:0000256" key="1">
    <source>
        <dbReference type="ARBA" id="ARBA00004651"/>
    </source>
</evidence>
<comment type="caution">
    <text evidence="11">The sequence shown here is derived from an EMBL/GenBank/DDBJ whole genome shotgun (WGS) entry which is preliminary data.</text>
</comment>
<feature type="transmembrane region" description="Helical" evidence="10">
    <location>
        <begin position="196"/>
        <end position="217"/>
    </location>
</feature>
<sequence length="453" mass="49118">MTNKNIDLGTGSVGKLLVKLALPAIVAQMVNVLYNIVDRIFIGRMANGELAMAGVGVAFPIIMIISAFSSLVGMGGAPLAAIKMGEKDKDGAEKIMTNSFIMLIIVGAVLTIIFAVFKTPMLWAFGASDKTIGFANDYLTIYLIGTVFVQIALGMNPFINTQGFAKTGMITVLVGAVINTILDPIFIFGLNMGVKGAALATIIAQIVSALWVVVFLFGKKSIIKIRKKYFIPDYKVVLSTMALGISPFIMQSTESLVLISLNNKLQVYGGDLAVGAMTIMSSIMQIVLLPLMGLTQGAQPIISYNFGSKQLNRVKETFKLLLKSCLTYTVIMWALLMLFPGTFVAIFNNKPQLVEITSWSIRIFFAGIFLFGAQIACQQTFLALGQAKISLMLALLRKVVLLIPLIFILPRFFSNKLGGVLMAEPIADILAALTTIACFRAFYRNILVDSKGR</sequence>
<gene>
    <name evidence="11" type="ORF">GCM10008905_32720</name>
</gene>
<feature type="transmembrane region" description="Helical" evidence="10">
    <location>
        <begin position="139"/>
        <end position="158"/>
    </location>
</feature>
<dbReference type="InterPro" id="IPR051327">
    <property type="entry name" value="MATE_MepA_subfamily"/>
</dbReference>
<evidence type="ECO:0000256" key="3">
    <source>
        <dbReference type="ARBA" id="ARBA00022106"/>
    </source>
</evidence>
<keyword evidence="9" id="KW-0046">Antibiotic resistance</keyword>
<feature type="transmembrane region" description="Helical" evidence="10">
    <location>
        <begin position="325"/>
        <end position="347"/>
    </location>
</feature>
<dbReference type="NCBIfam" id="TIGR00797">
    <property type="entry name" value="matE"/>
    <property type="match status" value="1"/>
</dbReference>
<dbReference type="CDD" id="cd13143">
    <property type="entry name" value="MATE_MepA_like"/>
    <property type="match status" value="1"/>
</dbReference>
<keyword evidence="8 10" id="KW-0472">Membrane</keyword>
<evidence type="ECO:0000256" key="4">
    <source>
        <dbReference type="ARBA" id="ARBA00022448"/>
    </source>
</evidence>
<feature type="transmembrane region" description="Helical" evidence="10">
    <location>
        <begin position="425"/>
        <end position="443"/>
    </location>
</feature>
<keyword evidence="5" id="KW-1003">Cell membrane</keyword>
<evidence type="ECO:0000256" key="9">
    <source>
        <dbReference type="ARBA" id="ARBA00023251"/>
    </source>
</evidence>
<proteinExistence type="inferred from homology"/>
<feature type="transmembrane region" description="Helical" evidence="10">
    <location>
        <begin position="272"/>
        <end position="294"/>
    </location>
</feature>
<keyword evidence="4" id="KW-0813">Transport</keyword>